<comment type="caution">
    <text evidence="2">Lacks conserved residue(s) required for the propagation of feature annotation.</text>
</comment>
<dbReference type="InterPro" id="IPR015816">
    <property type="entry name" value="Vitellinogen_b-sht_N"/>
</dbReference>
<dbReference type="GeneID" id="110988103"/>
<evidence type="ECO:0000313" key="5">
    <source>
        <dbReference type="RefSeq" id="XP_022107046.1"/>
    </source>
</evidence>
<dbReference type="Gene3D" id="2.30.230.10">
    <property type="entry name" value="Lipovitellin, beta-sheet shell regions, chain A"/>
    <property type="match status" value="1"/>
</dbReference>
<dbReference type="KEGG" id="aplc:110988103"/>
<dbReference type="GO" id="GO:0005319">
    <property type="term" value="F:lipid transporter activity"/>
    <property type="evidence" value="ECO:0007669"/>
    <property type="project" value="InterPro"/>
</dbReference>
<feature type="domain" description="Vitellogenin" evidence="3">
    <location>
        <begin position="1"/>
        <end position="466"/>
    </location>
</feature>
<reference evidence="5" key="1">
    <citation type="submission" date="2025-08" db="UniProtKB">
        <authorList>
            <consortium name="RefSeq"/>
        </authorList>
    </citation>
    <scope>IDENTIFICATION</scope>
</reference>
<dbReference type="Proteomes" id="UP000694845">
    <property type="component" value="Unplaced"/>
</dbReference>
<evidence type="ECO:0000313" key="4">
    <source>
        <dbReference type="Proteomes" id="UP000694845"/>
    </source>
</evidence>
<sequence>MSENGAIRQVYYPRDEDSHVIMVKKGLISLLAGNLQNPSADKLKANGWSYDCNETGHEGNHEASYTAQMAPGNDGIIVFTKTRHTHPIPYGKSTHQKEIHYHPAMKLPSLVKILDRFDAPRESAPGFQHKYEKTEDDIVLPEMQTFSEGQLKFVQEVYYPSPVGPPGDEDLVTDSIRMQKLEDDHLGFNMTSLKEQIAGNLTCMRKAPLAGSNEQSHCFQKLVQALNSVPDGEKLAEVVTPMYKPPLSRRVGDKQDRLYMLDAVAAMYTDTSQSLLTDLILLSPRPDKELVERLLIASAGFKHTISEYFLGTVQDIFFKPQLFPECLRDPKIQRVAVLALGALAGDRWQAGHKAQAESIVVKIEDKLGVHDPLAYEKTLASLSKDQQDKLYHDTVVLIEALGNAGLHRSFPHIESYTNSSTTHPMLKRAGLHSMRDYHHDTAAGILLKSALNEDEDEHVRYAASLLYKDHPNGGYHNAFKFVTPEEYALANISNLSTTGISVPSRRRLRRGFWEGIEFKLASPSVNWKKSIGGRRTVGAEFGLTIRNELDMKISPLTGHLVVDVFDEAYATVTIGLLGLSVDVVRARFCFNGYVKYNLNILQEFGVERISDFVKAYDLIIGQVVGNIRRAVDIVVGLFNGDLSIGQLFDDFVQALENIPQNVANLRSVATRAVSRLAHFDPDQLPPSFRGVISVVNKATQLFSDIKTDVMEFYQAVNEAITVTLPWAAEQIWKSITAIADSIRDLLKSPLKAIGDIFKGVINIRTAVIEIINVKKEIEEANFFKQGQRPYWFDLPNVIGDMLKELREHLSNIRRDLNDWVDEIESSSDPIKKLTGGAVDSHTLRGRVRDEIESILQELMAPIQPIKDLLAPFFELYDLAFNTVDAIKEAYQTLKDGYQKSQALVMKLFGPKAHERFPRKYREPGSGACSSGGFYPTNSDGQYEDQGVDLEIPPGAQASFSYILWKGFSNY</sequence>
<gene>
    <name evidence="5" type="primary">LOC110988103</name>
</gene>
<dbReference type="AlphaFoldDB" id="A0A8B7ZU75"/>
<dbReference type="InterPro" id="IPR015819">
    <property type="entry name" value="Lipid_transp_b-sht_shell"/>
</dbReference>
<dbReference type="OrthoDB" id="6107827at2759"/>
<organism evidence="4 5">
    <name type="scientific">Acanthaster planci</name>
    <name type="common">Crown-of-thorns starfish</name>
    <dbReference type="NCBI Taxonomy" id="133434"/>
    <lineage>
        <taxon>Eukaryota</taxon>
        <taxon>Metazoa</taxon>
        <taxon>Echinodermata</taxon>
        <taxon>Eleutherozoa</taxon>
        <taxon>Asterozoa</taxon>
        <taxon>Asteroidea</taxon>
        <taxon>Valvatacea</taxon>
        <taxon>Valvatida</taxon>
        <taxon>Acanthasteridae</taxon>
        <taxon>Acanthaster</taxon>
    </lineage>
</organism>
<keyword evidence="1" id="KW-0732">Signal</keyword>
<proteinExistence type="predicted"/>
<dbReference type="SUPFAM" id="SSF56968">
    <property type="entry name" value="Lipovitellin-phosvitin complex, beta-sheet shell regions"/>
    <property type="match status" value="1"/>
</dbReference>
<evidence type="ECO:0000256" key="1">
    <source>
        <dbReference type="ARBA" id="ARBA00022729"/>
    </source>
</evidence>
<protein>
    <submittedName>
        <fullName evidence="5">Uncharacterized protein LOC110988103</fullName>
    </submittedName>
</protein>
<evidence type="ECO:0000259" key="3">
    <source>
        <dbReference type="PROSITE" id="PS51211"/>
    </source>
</evidence>
<keyword evidence="4" id="KW-1185">Reference proteome</keyword>
<dbReference type="OMA" id="RENRNIM"/>
<dbReference type="InterPro" id="IPR001747">
    <property type="entry name" value="Vitellogenin_N"/>
</dbReference>
<dbReference type="PROSITE" id="PS51211">
    <property type="entry name" value="VITELLOGENIN"/>
    <property type="match status" value="1"/>
</dbReference>
<evidence type="ECO:0000256" key="2">
    <source>
        <dbReference type="PROSITE-ProRule" id="PRU00557"/>
    </source>
</evidence>
<dbReference type="RefSeq" id="XP_022107046.1">
    <property type="nucleotide sequence ID" value="XM_022251354.1"/>
</dbReference>
<name>A0A8B7ZU75_ACAPL</name>
<dbReference type="InterPro" id="IPR011030">
    <property type="entry name" value="Lipovitellin_superhlx_dom"/>
</dbReference>
<dbReference type="Pfam" id="PF01347">
    <property type="entry name" value="Vitellogenin_N"/>
    <property type="match status" value="1"/>
</dbReference>
<dbReference type="SUPFAM" id="SSF48431">
    <property type="entry name" value="Lipovitellin-phosvitin complex, superhelical domain"/>
    <property type="match status" value="1"/>
</dbReference>
<accession>A0A8B7ZU75</accession>
<dbReference type="Gene3D" id="1.25.10.20">
    <property type="entry name" value="Vitellinogen, superhelical"/>
    <property type="match status" value="1"/>
</dbReference>